<dbReference type="PANTHER" id="PTHR19443:SF16">
    <property type="entry name" value="HEXOKINASE TYPE 1-RELATED"/>
    <property type="match status" value="1"/>
</dbReference>
<dbReference type="InterPro" id="IPR043129">
    <property type="entry name" value="ATPase_NBD"/>
</dbReference>
<dbReference type="FunFam" id="3.30.420.40:FF:000805">
    <property type="entry name" value="Hexokinase-2"/>
    <property type="match status" value="1"/>
</dbReference>
<evidence type="ECO:0000256" key="4">
    <source>
        <dbReference type="ARBA" id="ARBA00012324"/>
    </source>
</evidence>
<dbReference type="GO" id="GO:0001678">
    <property type="term" value="P:intracellular glucose homeostasis"/>
    <property type="evidence" value="ECO:0007669"/>
    <property type="project" value="InterPro"/>
</dbReference>
<evidence type="ECO:0000256" key="12">
    <source>
        <dbReference type="ARBA" id="ARBA00048160"/>
    </source>
</evidence>
<evidence type="ECO:0000256" key="2">
    <source>
        <dbReference type="ARBA" id="ARBA00005028"/>
    </source>
</evidence>
<keyword evidence="8" id="KW-0067">ATP-binding</keyword>
<reference evidence="15 16" key="1">
    <citation type="submission" date="2018-06" db="EMBL/GenBank/DDBJ databases">
        <authorList>
            <person name="Strepis N."/>
        </authorList>
    </citation>
    <scope>NUCLEOTIDE SEQUENCE [LARGE SCALE GENOMIC DNA]</scope>
    <source>
        <strain evidence="15">LUCI</strain>
    </source>
</reference>
<dbReference type="RefSeq" id="WP_122627849.1">
    <property type="nucleotide sequence ID" value="NZ_UPPP01000069.1"/>
</dbReference>
<organism evidence="15 16">
    <name type="scientific">Lucifera butyrica</name>
    <dbReference type="NCBI Taxonomy" id="1351585"/>
    <lineage>
        <taxon>Bacteria</taxon>
        <taxon>Bacillati</taxon>
        <taxon>Bacillota</taxon>
        <taxon>Negativicutes</taxon>
        <taxon>Veillonellales</taxon>
        <taxon>Veillonellaceae</taxon>
        <taxon>Lucifera</taxon>
    </lineage>
</organism>
<dbReference type="GO" id="GO:0006096">
    <property type="term" value="P:glycolytic process"/>
    <property type="evidence" value="ECO:0007669"/>
    <property type="project" value="UniProtKB-UniPathway"/>
</dbReference>
<dbReference type="EC" id="2.7.1.1" evidence="4"/>
<protein>
    <recommendedName>
        <fullName evidence="4">hexokinase</fullName>
        <ecNumber evidence="4">2.7.1.1</ecNumber>
    </recommendedName>
</protein>
<gene>
    <name evidence="15" type="ORF">LUCI_2139</name>
</gene>
<evidence type="ECO:0000256" key="11">
    <source>
        <dbReference type="ARBA" id="ARBA00047905"/>
    </source>
</evidence>
<evidence type="ECO:0000256" key="3">
    <source>
        <dbReference type="ARBA" id="ARBA00009225"/>
    </source>
</evidence>
<dbReference type="PANTHER" id="PTHR19443">
    <property type="entry name" value="HEXOKINASE"/>
    <property type="match status" value="1"/>
</dbReference>
<proteinExistence type="inferred from homology"/>
<sequence>MGNLVDAFIALRQELAVPAAMVAEIALRFQEEMIAGLRGQLSTLKMLPSFLAKPNGEEKGDFLAIDFGGTNVRIILVELSGQGRFSIKAARSFPLKDRQKGYDYTANTASGNELFDFIAANIEELADRHGRYSLGHTFSFPCRQTGLNQAILIIWTKEIKTQGVEGQDVGTLLQAALDQRQMTHVVAKAIINDTVGTLLAAAYSDRWADIGSICGTGHNTCYLEPCSPLTGKPMIINMESGNFDKIAVTEYDRLLDQASEKPGKQRLEKMSSGRYVGELVSIISSQYGKKGLLGTGFQQPAGLVPLGGEQVAALVADNTPGLTQVQEVIEGQWGASGSTLAERQAIREIAELVINRSARLVAATFLGVIRHIDPELQQRHTIAIDGSLYEKMPGYASRLKAALAENLAAKASLITVVLTKDGSGVGAAIAAAIADQ</sequence>
<dbReference type="InterPro" id="IPR022672">
    <property type="entry name" value="Hexokinase_N"/>
</dbReference>
<dbReference type="UniPathway" id="UPA00109">
    <property type="reaction ID" value="UER00180"/>
</dbReference>
<dbReference type="SUPFAM" id="SSF53067">
    <property type="entry name" value="Actin-like ATPase domain"/>
    <property type="match status" value="2"/>
</dbReference>
<evidence type="ECO:0000256" key="8">
    <source>
        <dbReference type="ARBA" id="ARBA00022840"/>
    </source>
</evidence>
<evidence type="ECO:0000256" key="10">
    <source>
        <dbReference type="ARBA" id="ARBA00044613"/>
    </source>
</evidence>
<evidence type="ECO:0000256" key="6">
    <source>
        <dbReference type="ARBA" id="ARBA00022741"/>
    </source>
</evidence>
<dbReference type="OrthoDB" id="6383434at2"/>
<comment type="pathway">
    <text evidence="1">Carbohydrate degradation; glycolysis; D-glyceraldehyde 3-phosphate and glycerone phosphate from D-glucose: step 1/4.</text>
</comment>
<dbReference type="Proteomes" id="UP000277811">
    <property type="component" value="Unassembled WGS sequence"/>
</dbReference>
<keyword evidence="5" id="KW-0808">Transferase</keyword>
<comment type="similarity">
    <text evidence="3">Belongs to the hexokinase family.</text>
</comment>
<evidence type="ECO:0000256" key="1">
    <source>
        <dbReference type="ARBA" id="ARBA00004888"/>
    </source>
</evidence>
<dbReference type="Gene3D" id="3.40.367.20">
    <property type="match status" value="1"/>
</dbReference>
<dbReference type="GO" id="GO:0005536">
    <property type="term" value="F:D-glucose binding"/>
    <property type="evidence" value="ECO:0007669"/>
    <property type="project" value="InterPro"/>
</dbReference>
<comment type="pathway">
    <text evidence="2">Carbohydrate metabolism; hexose metabolism.</text>
</comment>
<accession>A0A498R6S4</accession>
<evidence type="ECO:0000256" key="7">
    <source>
        <dbReference type="ARBA" id="ARBA00022777"/>
    </source>
</evidence>
<dbReference type="PRINTS" id="PR00475">
    <property type="entry name" value="HEXOKINASE"/>
</dbReference>
<dbReference type="GO" id="GO:0006006">
    <property type="term" value="P:glucose metabolic process"/>
    <property type="evidence" value="ECO:0007669"/>
    <property type="project" value="TreeGrafter"/>
</dbReference>
<evidence type="ECO:0000256" key="9">
    <source>
        <dbReference type="ARBA" id="ARBA00023152"/>
    </source>
</evidence>
<feature type="domain" description="Hexokinase N-terminal" evidence="13">
    <location>
        <begin position="11"/>
        <end position="203"/>
    </location>
</feature>
<dbReference type="GO" id="GO:0008865">
    <property type="term" value="F:fructokinase activity"/>
    <property type="evidence" value="ECO:0007669"/>
    <property type="project" value="TreeGrafter"/>
</dbReference>
<evidence type="ECO:0000313" key="16">
    <source>
        <dbReference type="Proteomes" id="UP000277811"/>
    </source>
</evidence>
<dbReference type="GO" id="GO:0005829">
    <property type="term" value="C:cytosol"/>
    <property type="evidence" value="ECO:0007669"/>
    <property type="project" value="TreeGrafter"/>
</dbReference>
<dbReference type="AlphaFoldDB" id="A0A498R6S4"/>
<comment type="catalytic activity">
    <reaction evidence="12">
        <text>D-glucose + ATP = D-glucose 6-phosphate + ADP + H(+)</text>
        <dbReference type="Rhea" id="RHEA:17825"/>
        <dbReference type="ChEBI" id="CHEBI:4167"/>
        <dbReference type="ChEBI" id="CHEBI:15378"/>
        <dbReference type="ChEBI" id="CHEBI:30616"/>
        <dbReference type="ChEBI" id="CHEBI:61548"/>
        <dbReference type="ChEBI" id="CHEBI:456216"/>
        <dbReference type="EC" id="2.7.1.1"/>
    </reaction>
    <physiologicalReaction direction="left-to-right" evidence="12">
        <dbReference type="Rhea" id="RHEA:17826"/>
    </physiologicalReaction>
</comment>
<dbReference type="Pfam" id="PF00349">
    <property type="entry name" value="Hexokinase_1"/>
    <property type="match status" value="1"/>
</dbReference>
<dbReference type="Pfam" id="PF03727">
    <property type="entry name" value="Hexokinase_2"/>
    <property type="match status" value="1"/>
</dbReference>
<comment type="catalytic activity">
    <reaction evidence="11">
        <text>D-fructose + ATP = D-fructose 6-phosphate + ADP + H(+)</text>
        <dbReference type="Rhea" id="RHEA:16125"/>
        <dbReference type="ChEBI" id="CHEBI:15378"/>
        <dbReference type="ChEBI" id="CHEBI:30616"/>
        <dbReference type="ChEBI" id="CHEBI:37721"/>
        <dbReference type="ChEBI" id="CHEBI:61527"/>
        <dbReference type="ChEBI" id="CHEBI:456216"/>
        <dbReference type="EC" id="2.7.1.1"/>
    </reaction>
    <physiologicalReaction direction="left-to-right" evidence="11">
        <dbReference type="Rhea" id="RHEA:16126"/>
    </physiologicalReaction>
</comment>
<dbReference type="InterPro" id="IPR001312">
    <property type="entry name" value="Hexokinase"/>
</dbReference>
<dbReference type="GO" id="GO:0005524">
    <property type="term" value="F:ATP binding"/>
    <property type="evidence" value="ECO:0007669"/>
    <property type="project" value="UniProtKB-KW"/>
</dbReference>
<evidence type="ECO:0000313" key="15">
    <source>
        <dbReference type="EMBL" id="VBB06899.1"/>
    </source>
</evidence>
<keyword evidence="7 15" id="KW-0418">Kinase</keyword>
<keyword evidence="6" id="KW-0547">Nucleotide-binding</keyword>
<dbReference type="EMBL" id="UPPP01000069">
    <property type="protein sequence ID" value="VBB06899.1"/>
    <property type="molecule type" value="Genomic_DNA"/>
</dbReference>
<dbReference type="GO" id="GO:0004340">
    <property type="term" value="F:glucokinase activity"/>
    <property type="evidence" value="ECO:0007669"/>
    <property type="project" value="TreeGrafter"/>
</dbReference>
<evidence type="ECO:0000259" key="13">
    <source>
        <dbReference type="Pfam" id="PF00349"/>
    </source>
</evidence>
<dbReference type="Gene3D" id="3.30.420.40">
    <property type="match status" value="1"/>
</dbReference>
<keyword evidence="9" id="KW-0324">Glycolysis</keyword>
<evidence type="ECO:0000259" key="14">
    <source>
        <dbReference type="Pfam" id="PF03727"/>
    </source>
</evidence>
<evidence type="ECO:0000256" key="5">
    <source>
        <dbReference type="ARBA" id="ARBA00022679"/>
    </source>
</evidence>
<keyword evidence="16" id="KW-1185">Reference proteome</keyword>
<name>A0A498R6S4_9FIRM</name>
<dbReference type="InterPro" id="IPR022673">
    <property type="entry name" value="Hexokinase_C"/>
</dbReference>
<dbReference type="PROSITE" id="PS51748">
    <property type="entry name" value="HEXOKINASE_2"/>
    <property type="match status" value="1"/>
</dbReference>
<feature type="domain" description="Hexokinase C-terminal" evidence="14">
    <location>
        <begin position="210"/>
        <end position="433"/>
    </location>
</feature>
<comment type="catalytic activity">
    <reaction evidence="10">
        <text>a D-hexose + ATP = a D-hexose 6-phosphate + ADP + H(+)</text>
        <dbReference type="Rhea" id="RHEA:22740"/>
        <dbReference type="ChEBI" id="CHEBI:4194"/>
        <dbReference type="ChEBI" id="CHEBI:15378"/>
        <dbReference type="ChEBI" id="CHEBI:30616"/>
        <dbReference type="ChEBI" id="CHEBI:229467"/>
        <dbReference type="ChEBI" id="CHEBI:456216"/>
        <dbReference type="EC" id="2.7.1.1"/>
    </reaction>
    <physiologicalReaction direction="left-to-right" evidence="10">
        <dbReference type="Rhea" id="RHEA:22741"/>
    </physiologicalReaction>
</comment>